<feature type="domain" description="Carrier" evidence="1">
    <location>
        <begin position="9"/>
        <end position="89"/>
    </location>
</feature>
<comment type="caution">
    <text evidence="2">The sequence shown here is derived from an EMBL/GenBank/DDBJ whole genome shotgun (WGS) entry which is preliminary data.</text>
</comment>
<protein>
    <submittedName>
        <fullName evidence="2">Phosphopantetheine-binding protein</fullName>
    </submittedName>
</protein>
<dbReference type="Proteomes" id="UP001603418">
    <property type="component" value="Unassembled WGS sequence"/>
</dbReference>
<evidence type="ECO:0000313" key="2">
    <source>
        <dbReference type="EMBL" id="MFF9887722.1"/>
    </source>
</evidence>
<dbReference type="EMBL" id="JBICBM010000036">
    <property type="protein sequence ID" value="MFF9887722.1"/>
    <property type="molecule type" value="Genomic_DNA"/>
</dbReference>
<accession>A0ABW6ZAX4</accession>
<dbReference type="Pfam" id="PF00550">
    <property type="entry name" value="PP-binding"/>
    <property type="match status" value="1"/>
</dbReference>
<evidence type="ECO:0000259" key="1">
    <source>
        <dbReference type="PROSITE" id="PS50075"/>
    </source>
</evidence>
<sequence>MPATDIDDAAVATAVKKMLIAESRLTMSPDELSDDEPLNGDVLRVSSLGFLGMLIRLEDALDVTLPDDLFTGKQFRVVSDIVDLVLRDCR</sequence>
<gene>
    <name evidence="2" type="ORF">ACF1HC_40135</name>
</gene>
<name>A0ABW6ZAX4_9ACTN</name>
<dbReference type="InterPro" id="IPR036736">
    <property type="entry name" value="ACP-like_sf"/>
</dbReference>
<dbReference type="InterPro" id="IPR009081">
    <property type="entry name" value="PP-bd_ACP"/>
</dbReference>
<organism evidence="2 3">
    <name type="scientific">Streptomyces eurythermus</name>
    <dbReference type="NCBI Taxonomy" id="42237"/>
    <lineage>
        <taxon>Bacteria</taxon>
        <taxon>Bacillati</taxon>
        <taxon>Actinomycetota</taxon>
        <taxon>Actinomycetes</taxon>
        <taxon>Kitasatosporales</taxon>
        <taxon>Streptomycetaceae</taxon>
        <taxon>Streptomyces</taxon>
    </lineage>
</organism>
<dbReference type="SUPFAM" id="SSF47336">
    <property type="entry name" value="ACP-like"/>
    <property type="match status" value="1"/>
</dbReference>
<keyword evidence="3" id="KW-1185">Reference proteome</keyword>
<dbReference type="PROSITE" id="PS50075">
    <property type="entry name" value="CARRIER"/>
    <property type="match status" value="1"/>
</dbReference>
<proteinExistence type="predicted"/>
<dbReference type="RefSeq" id="WP_030793599.1">
    <property type="nucleotide sequence ID" value="NZ_JBFACJ010000044.1"/>
</dbReference>
<reference evidence="2 3" key="1">
    <citation type="submission" date="2024-10" db="EMBL/GenBank/DDBJ databases">
        <title>The Natural Products Discovery Center: Release of the First 8490 Sequenced Strains for Exploring Actinobacteria Biosynthetic Diversity.</title>
        <authorList>
            <person name="Kalkreuter E."/>
            <person name="Kautsar S.A."/>
            <person name="Yang D."/>
            <person name="Bader C.D."/>
            <person name="Teijaro C.N."/>
            <person name="Fluegel L."/>
            <person name="Davis C.M."/>
            <person name="Simpson J.R."/>
            <person name="Lauterbach L."/>
            <person name="Steele A.D."/>
            <person name="Gui C."/>
            <person name="Meng S."/>
            <person name="Li G."/>
            <person name="Viehrig K."/>
            <person name="Ye F."/>
            <person name="Su P."/>
            <person name="Kiefer A.F."/>
            <person name="Nichols A."/>
            <person name="Cepeda A.J."/>
            <person name="Yan W."/>
            <person name="Fan B."/>
            <person name="Jiang Y."/>
            <person name="Adhikari A."/>
            <person name="Zheng C.-J."/>
            <person name="Schuster L."/>
            <person name="Cowan T.M."/>
            <person name="Smanski M.J."/>
            <person name="Chevrette M.G."/>
            <person name="De Carvalho L.P.S."/>
            <person name="Shen B."/>
        </authorList>
    </citation>
    <scope>NUCLEOTIDE SEQUENCE [LARGE SCALE GENOMIC DNA]</scope>
    <source>
        <strain evidence="2 3">NPDC013366</strain>
    </source>
</reference>
<dbReference type="Gene3D" id="1.10.1200.10">
    <property type="entry name" value="ACP-like"/>
    <property type="match status" value="1"/>
</dbReference>
<evidence type="ECO:0000313" key="3">
    <source>
        <dbReference type="Proteomes" id="UP001603418"/>
    </source>
</evidence>